<dbReference type="Pfam" id="PF05076">
    <property type="entry name" value="SUFU"/>
    <property type="match status" value="1"/>
</dbReference>
<proteinExistence type="predicted"/>
<dbReference type="Proteomes" id="UP000475582">
    <property type="component" value="Unassembled WGS sequence"/>
</dbReference>
<keyword evidence="3" id="KW-1185">Reference proteome</keyword>
<dbReference type="OrthoDB" id="9023549at2"/>
<name>A0A6L6PS82_9BURK</name>
<dbReference type="PANTHER" id="PTHR10928:SF2">
    <property type="entry name" value="SUPPRESSOR OF FUSED HOMOLOG"/>
    <property type="match status" value="1"/>
</dbReference>
<evidence type="ECO:0000313" key="3">
    <source>
        <dbReference type="Proteomes" id="UP000475582"/>
    </source>
</evidence>
<gene>
    <name evidence="2" type="ORF">GM676_29595</name>
</gene>
<dbReference type="GO" id="GO:0005737">
    <property type="term" value="C:cytoplasm"/>
    <property type="evidence" value="ECO:0007669"/>
    <property type="project" value="TreeGrafter"/>
</dbReference>
<organism evidence="2 3">
    <name type="scientific">Duganella radicis</name>
    <dbReference type="NCBI Taxonomy" id="551988"/>
    <lineage>
        <taxon>Bacteria</taxon>
        <taxon>Pseudomonadati</taxon>
        <taxon>Pseudomonadota</taxon>
        <taxon>Betaproteobacteria</taxon>
        <taxon>Burkholderiales</taxon>
        <taxon>Oxalobacteraceae</taxon>
        <taxon>Telluria group</taxon>
        <taxon>Duganella</taxon>
    </lineage>
</organism>
<accession>A0A6L6PS82</accession>
<dbReference type="AlphaFoldDB" id="A0A6L6PS82"/>
<evidence type="ECO:0000313" key="2">
    <source>
        <dbReference type="EMBL" id="MTV41712.1"/>
    </source>
</evidence>
<dbReference type="SUPFAM" id="SSF103359">
    <property type="entry name" value="Suppressor of Fused, N-terminal domain"/>
    <property type="match status" value="1"/>
</dbReference>
<dbReference type="RefSeq" id="WP_155468082.1">
    <property type="nucleotide sequence ID" value="NZ_WNKY01000066.1"/>
</dbReference>
<comment type="caution">
    <text evidence="2">The sequence shown here is derived from an EMBL/GenBank/DDBJ whole genome shotgun (WGS) entry which is preliminary data.</text>
</comment>
<dbReference type="PANTHER" id="PTHR10928">
    <property type="entry name" value="SUPPRESSOR OF FUSED"/>
    <property type="match status" value="1"/>
</dbReference>
<dbReference type="EMBL" id="WNKY01000066">
    <property type="protein sequence ID" value="MTV41712.1"/>
    <property type="molecule type" value="Genomic_DNA"/>
</dbReference>
<evidence type="ECO:0000259" key="1">
    <source>
        <dbReference type="Pfam" id="PF05076"/>
    </source>
</evidence>
<reference evidence="2 3" key="1">
    <citation type="submission" date="2019-11" db="EMBL/GenBank/DDBJ databases">
        <title>Type strains purchased from KCTC, JCM and DSMZ.</title>
        <authorList>
            <person name="Lu H."/>
        </authorList>
    </citation>
    <scope>NUCLEOTIDE SEQUENCE [LARGE SCALE GENOMIC DNA]</scope>
    <source>
        <strain evidence="2 3">KCTC 22382</strain>
    </source>
</reference>
<dbReference type="InterPro" id="IPR007768">
    <property type="entry name" value="Suppressor_of_fused"/>
</dbReference>
<dbReference type="InterPro" id="IPR017429">
    <property type="entry name" value="Suppressor_of_fused_bac"/>
</dbReference>
<dbReference type="InterPro" id="IPR037181">
    <property type="entry name" value="SUFU_N"/>
</dbReference>
<sequence>MSDESDDLSPGWDAISGALESLYPGQEPRHFGTVISYQLGGSDPLDGISVYRSEESRPHWHFVTFGFSELYAKESTDPDVSGYGFELTFRLACATDASEPPMWALNFLQNLARYVFKTGNVFEDGHWMTANGPIALNENTPICSMGFAEDPRLLALDTPNGRLKFIQVVGLTAEEEEAAKRWSTRKLLDVLLPFMPLWITDLHRESLMSNSAVATQVMDGLRVDGSSQGYTYVDVLRIDMKKRLLRKSLIQVTLGARQVAQLHELLPLRLPFGRPFTVAGPEFQLVFQPAGQSGVAVDGAAMTIALPSITEFLRIVQAKEGRYQMAGLDEVEWHIQKTLITNPEGEVVATYG</sequence>
<feature type="domain" description="Suppressor of fused-like" evidence="1">
    <location>
        <begin position="41"/>
        <end position="205"/>
    </location>
</feature>
<dbReference type="PIRSF" id="PIRSF038192">
    <property type="entry name" value="Txn_reg_BtrU_prd"/>
    <property type="match status" value="1"/>
</dbReference>
<dbReference type="InterPro" id="IPR020941">
    <property type="entry name" value="SUFU-like_domain"/>
</dbReference>
<protein>
    <submittedName>
        <fullName evidence="2">Suppressor of fused domain protein</fullName>
    </submittedName>
</protein>